<feature type="domain" description="Type I restriction enzyme R protein N-terminal" evidence="1">
    <location>
        <begin position="99"/>
        <end position="205"/>
    </location>
</feature>
<dbReference type="Pfam" id="PF13588">
    <property type="entry name" value="HSDR_N_2"/>
    <property type="match status" value="1"/>
</dbReference>
<dbReference type="AlphaFoldDB" id="A0A1G6SNL0"/>
<proteinExistence type="predicted"/>
<keyword evidence="3" id="KW-1185">Reference proteome</keyword>
<reference evidence="3" key="1">
    <citation type="submission" date="2016-10" db="EMBL/GenBank/DDBJ databases">
        <authorList>
            <person name="Varghese N."/>
            <person name="Submissions S."/>
        </authorList>
    </citation>
    <scope>NUCLEOTIDE SEQUENCE [LARGE SCALE GENOMIC DNA]</scope>
    <source>
        <strain evidence="3">DSM 25811 / CCM 8410 / LMG 26954 / E90</strain>
    </source>
</reference>
<name>A0A1G6SNL0_NIADE</name>
<evidence type="ECO:0000313" key="2">
    <source>
        <dbReference type="EMBL" id="SDD17726.1"/>
    </source>
</evidence>
<evidence type="ECO:0000313" key="3">
    <source>
        <dbReference type="Proteomes" id="UP000198757"/>
    </source>
</evidence>
<dbReference type="STRING" id="1285928.SAMN04487894_106275"/>
<dbReference type="Proteomes" id="UP000198757">
    <property type="component" value="Unassembled WGS sequence"/>
</dbReference>
<accession>A0A1G6SNL0</accession>
<evidence type="ECO:0000259" key="1">
    <source>
        <dbReference type="Pfam" id="PF13588"/>
    </source>
</evidence>
<gene>
    <name evidence="2" type="ORF">SAMN04487894_106275</name>
</gene>
<dbReference type="InterPro" id="IPR029464">
    <property type="entry name" value="HSDR_N"/>
</dbReference>
<dbReference type="EMBL" id="FMZO01000006">
    <property type="protein sequence ID" value="SDD17726.1"/>
    <property type="molecule type" value="Genomic_DNA"/>
</dbReference>
<protein>
    <submittedName>
        <fullName evidence="2">Type I restriction enzyme R protein N terminus (HSDR_N)</fullName>
    </submittedName>
</protein>
<sequence length="211" mass="24612">MLSSGPVATFSSGTVPEIFSISSALRFLSCFLFEKQPACIPDLPARYSFLYTGFHRETIIFGPMIRIQYPEPGFKIETRNGQPHIFDALRKKWLVLQDEEWIRQNFIQYLLQTMRYPAALIALEKEIRLGELKKRFDILVYDPDHHPWMLIECKADQVLLNDAVLNQVLRYNIALPAPYLVITNGNHTYGWKKETRSLTPIETLPEFFTHY</sequence>
<dbReference type="Gene3D" id="3.90.1570.30">
    <property type="match status" value="1"/>
</dbReference>
<organism evidence="2 3">
    <name type="scientific">Niabella drilacis (strain DSM 25811 / CCM 8410 / CCUG 62505 / LMG 26954 / E90)</name>
    <dbReference type="NCBI Taxonomy" id="1285928"/>
    <lineage>
        <taxon>Bacteria</taxon>
        <taxon>Pseudomonadati</taxon>
        <taxon>Bacteroidota</taxon>
        <taxon>Chitinophagia</taxon>
        <taxon>Chitinophagales</taxon>
        <taxon>Chitinophagaceae</taxon>
        <taxon>Niabella</taxon>
    </lineage>
</organism>